<sequence>MKEVGQLVDSLSHKPHKLLPPSIRLIYGRKT</sequence>
<dbReference type="EMBL" id="LR746275">
    <property type="protein sequence ID" value="CAA7405916.1"/>
    <property type="molecule type" value="Genomic_DNA"/>
</dbReference>
<dbReference type="Proteomes" id="UP000663760">
    <property type="component" value="Chromosome 12"/>
</dbReference>
<name>A0A7I8L8I0_SPIIN</name>
<accession>A0A7I8L8I0</accession>
<evidence type="ECO:0000313" key="2">
    <source>
        <dbReference type="Proteomes" id="UP000663760"/>
    </source>
</evidence>
<proteinExistence type="predicted"/>
<keyword evidence="2" id="KW-1185">Reference proteome</keyword>
<organism evidence="1 2">
    <name type="scientific">Spirodela intermedia</name>
    <name type="common">Intermediate duckweed</name>
    <dbReference type="NCBI Taxonomy" id="51605"/>
    <lineage>
        <taxon>Eukaryota</taxon>
        <taxon>Viridiplantae</taxon>
        <taxon>Streptophyta</taxon>
        <taxon>Embryophyta</taxon>
        <taxon>Tracheophyta</taxon>
        <taxon>Spermatophyta</taxon>
        <taxon>Magnoliopsida</taxon>
        <taxon>Liliopsida</taxon>
        <taxon>Araceae</taxon>
        <taxon>Lemnoideae</taxon>
        <taxon>Spirodela</taxon>
    </lineage>
</organism>
<gene>
    <name evidence="1" type="ORF">SI8410_12016594</name>
</gene>
<evidence type="ECO:0000313" key="1">
    <source>
        <dbReference type="EMBL" id="CAA7405916.1"/>
    </source>
</evidence>
<reference evidence="1" key="1">
    <citation type="submission" date="2020-02" db="EMBL/GenBank/DDBJ databases">
        <authorList>
            <person name="Scholz U."/>
            <person name="Mascher M."/>
            <person name="Fiebig A."/>
        </authorList>
    </citation>
    <scope>NUCLEOTIDE SEQUENCE</scope>
</reference>
<dbReference type="AlphaFoldDB" id="A0A7I8L8I0"/>
<protein>
    <submittedName>
        <fullName evidence="1">Uncharacterized protein</fullName>
    </submittedName>
</protein>